<evidence type="ECO:0000259" key="4">
    <source>
        <dbReference type="Pfam" id="PF00171"/>
    </source>
</evidence>
<dbReference type="NCBIfam" id="TIGR01722">
    <property type="entry name" value="MMSDH"/>
    <property type="match status" value="1"/>
</dbReference>
<name>A0ABW1VA45_9BACL</name>
<comment type="pathway">
    <text evidence="3">Polyol metabolism; myo-inositol degradation into acetyl-CoA; acetyl-CoA from myo-inositol: step 7/7.</text>
</comment>
<comment type="function">
    <text evidence="3">Catalyzes the oxidation of malonate semialdehyde (MSA) and methylmalonate semialdehyde (MMSA) into acetyl-CoA and propanoyl-CoA, respectively. Is involved in a myo-inositol catabolic pathway. Bicarbonate, and not CO2, is the end-product of the enzymatic reaction.</text>
</comment>
<evidence type="ECO:0000256" key="2">
    <source>
        <dbReference type="ARBA" id="ARBA00023027"/>
    </source>
</evidence>
<dbReference type="InterPro" id="IPR016162">
    <property type="entry name" value="Ald_DH_N"/>
</dbReference>
<dbReference type="InterPro" id="IPR010061">
    <property type="entry name" value="MeMal-semiAld_DH"/>
</dbReference>
<protein>
    <recommendedName>
        <fullName evidence="3">Malonate-semialdehyde dehydrogenase</fullName>
        <shortName evidence="3">MSA dehydrogenase</shortName>
        <ecNumber evidence="3">1.2.1.27</ecNumber>
    </recommendedName>
    <alternativeName>
        <fullName evidence="3">Methylmalonate semialdehyde dehydrogenase</fullName>
        <shortName evidence="3">MMSA dehydrogenase</shortName>
        <shortName evidence="3">MSDH</shortName>
    </alternativeName>
</protein>
<dbReference type="InterPro" id="IPR023510">
    <property type="entry name" value="MSDH_GmP_bac"/>
</dbReference>
<evidence type="ECO:0000256" key="3">
    <source>
        <dbReference type="HAMAP-Rule" id="MF_01670"/>
    </source>
</evidence>
<feature type="domain" description="Aldehyde dehydrogenase" evidence="4">
    <location>
        <begin position="14"/>
        <end position="477"/>
    </location>
</feature>
<keyword evidence="2 3" id="KW-0520">NAD</keyword>
<sequence>MSVTMLQNYINGVWTDAKSSSTLSVPNPANGLEMAKVPLSSAEDVEAAVRAAEQAFPAWKATAVPRRARLLFAYQQLLIEHQQELAELITKENGKSYTEALGEVQRGIECVEFAAGAPTLMMGSHLPDIATGLESSMYRYPIGVVAGITPFNFPMMVPCWMFPLAIACGNTFVLKPSERTPLLANRLAQLFSEAGLPDGVLNIVHGAHDVVNGLIQHEQVMAISFVGSQPVAEYVYREAAARGKRVQALAGAKNHSIVLPDADMDLTVTNIINAAFGSAGERCMACAVVVAVGNAAEPLIERLVEKSRALIIGDGLQKDVFLGPVIRQEHKMKTIQYIESGINEGAKLVLDGRAVAAVEGSGYFLGPTIFDGVTPEMTIWKDEIFAPVLSVVRVDSLQEAIELANQSEFANGACLYTDSAKAIRQFREEIDAGMLGINVGVPAPMAFFPFSGYKKSFYGDLHANGKDGVEFYTRKKMMTARY</sequence>
<feature type="binding site" evidence="3">
    <location>
        <position position="175"/>
    </location>
    <ligand>
        <name>NAD(+)</name>
        <dbReference type="ChEBI" id="CHEBI:57540"/>
    </ligand>
</feature>
<dbReference type="PANTHER" id="PTHR43866">
    <property type="entry name" value="MALONATE-SEMIALDEHYDE DEHYDROGENASE"/>
    <property type="match status" value="1"/>
</dbReference>
<evidence type="ECO:0000313" key="6">
    <source>
        <dbReference type="Proteomes" id="UP001596233"/>
    </source>
</evidence>
<comment type="catalytic activity">
    <reaction evidence="3">
        <text>2-methyl-3-oxopropanoate + NAD(+) + CoA + H2O = propanoyl-CoA + hydrogencarbonate + NADH + H(+)</text>
        <dbReference type="Rhea" id="RHEA:20804"/>
        <dbReference type="ChEBI" id="CHEBI:15377"/>
        <dbReference type="ChEBI" id="CHEBI:15378"/>
        <dbReference type="ChEBI" id="CHEBI:17544"/>
        <dbReference type="ChEBI" id="CHEBI:57287"/>
        <dbReference type="ChEBI" id="CHEBI:57392"/>
        <dbReference type="ChEBI" id="CHEBI:57540"/>
        <dbReference type="ChEBI" id="CHEBI:57700"/>
        <dbReference type="ChEBI" id="CHEBI:57945"/>
        <dbReference type="EC" id="1.2.1.27"/>
    </reaction>
</comment>
<reference evidence="6" key="1">
    <citation type="journal article" date="2019" name="Int. J. Syst. Evol. Microbiol.">
        <title>The Global Catalogue of Microorganisms (GCM) 10K type strain sequencing project: providing services to taxonomists for standard genome sequencing and annotation.</title>
        <authorList>
            <consortium name="The Broad Institute Genomics Platform"/>
            <consortium name="The Broad Institute Genome Sequencing Center for Infectious Disease"/>
            <person name="Wu L."/>
            <person name="Ma J."/>
        </authorList>
    </citation>
    <scope>NUCLEOTIDE SEQUENCE [LARGE SCALE GENOMIC DNA]</scope>
    <source>
        <strain evidence="6">PCU 280</strain>
    </source>
</reference>
<dbReference type="Gene3D" id="3.40.605.10">
    <property type="entry name" value="Aldehyde Dehydrogenase, Chain A, domain 1"/>
    <property type="match status" value="1"/>
</dbReference>
<keyword evidence="6" id="KW-1185">Reference proteome</keyword>
<dbReference type="PANTHER" id="PTHR43866:SF4">
    <property type="entry name" value="MALONATE-SEMIALDEHYDE DEHYDROGENASE"/>
    <property type="match status" value="1"/>
</dbReference>
<organism evidence="5 6">
    <name type="scientific">Paenibacillus septentrionalis</name>
    <dbReference type="NCBI Taxonomy" id="429342"/>
    <lineage>
        <taxon>Bacteria</taxon>
        <taxon>Bacillati</taxon>
        <taxon>Bacillota</taxon>
        <taxon>Bacilli</taxon>
        <taxon>Bacillales</taxon>
        <taxon>Paenibacillaceae</taxon>
        <taxon>Paenibacillus</taxon>
    </lineage>
</organism>
<feature type="binding site" evidence="3">
    <location>
        <position position="151"/>
    </location>
    <ligand>
        <name>NAD(+)</name>
        <dbReference type="ChEBI" id="CHEBI:57540"/>
    </ligand>
</feature>
<dbReference type="EMBL" id="JBHSTE010000006">
    <property type="protein sequence ID" value="MFC6334374.1"/>
    <property type="molecule type" value="Genomic_DNA"/>
</dbReference>
<feature type="binding site" evidence="3">
    <location>
        <position position="178"/>
    </location>
    <ligand>
        <name>NAD(+)</name>
        <dbReference type="ChEBI" id="CHEBI:57540"/>
    </ligand>
</feature>
<comment type="similarity">
    <text evidence="3">Belongs to the aldehyde dehydrogenase family. IolA subfamily.</text>
</comment>
<comment type="caution">
    <text evidence="3">Lacks conserved residue(s) required for the propagation of feature annotation.</text>
</comment>
<dbReference type="InterPro" id="IPR016161">
    <property type="entry name" value="Ald_DH/histidinol_DH"/>
</dbReference>
<gene>
    <name evidence="3" type="primary">iolA</name>
    <name evidence="5" type="ORF">ACFP56_17235</name>
</gene>
<dbReference type="EC" id="1.2.1.27" evidence="3"/>
<dbReference type="HAMAP" id="MF_01670">
    <property type="entry name" value="IolA"/>
    <property type="match status" value="1"/>
</dbReference>
<proteinExistence type="inferred from homology"/>
<dbReference type="Pfam" id="PF00171">
    <property type="entry name" value="Aldedh"/>
    <property type="match status" value="1"/>
</dbReference>
<dbReference type="InterPro" id="IPR016160">
    <property type="entry name" value="Ald_DH_CS_CYS"/>
</dbReference>
<dbReference type="CDD" id="cd07085">
    <property type="entry name" value="ALDH_F6_MMSDH"/>
    <property type="match status" value="1"/>
</dbReference>
<dbReference type="Gene3D" id="3.40.309.10">
    <property type="entry name" value="Aldehyde Dehydrogenase, Chain A, domain 2"/>
    <property type="match status" value="1"/>
</dbReference>
<evidence type="ECO:0000256" key="1">
    <source>
        <dbReference type="ARBA" id="ARBA00023002"/>
    </source>
</evidence>
<comment type="caution">
    <text evidence="5">The sequence shown here is derived from an EMBL/GenBank/DDBJ whole genome shotgun (WGS) entry which is preliminary data.</text>
</comment>
<accession>A0ABW1VA45</accession>
<evidence type="ECO:0000313" key="5">
    <source>
        <dbReference type="EMBL" id="MFC6334374.1"/>
    </source>
</evidence>
<feature type="active site" description="Nucleophile" evidence="3">
    <location>
        <position position="283"/>
    </location>
</feature>
<dbReference type="SUPFAM" id="SSF53720">
    <property type="entry name" value="ALDH-like"/>
    <property type="match status" value="1"/>
</dbReference>
<comment type="catalytic activity">
    <reaction evidence="3">
        <text>3-oxopropanoate + NAD(+) + CoA + H2O = hydrogencarbonate + acetyl-CoA + NADH + H(+)</text>
        <dbReference type="Rhea" id="RHEA:76615"/>
        <dbReference type="ChEBI" id="CHEBI:15377"/>
        <dbReference type="ChEBI" id="CHEBI:15378"/>
        <dbReference type="ChEBI" id="CHEBI:17544"/>
        <dbReference type="ChEBI" id="CHEBI:33190"/>
        <dbReference type="ChEBI" id="CHEBI:57287"/>
        <dbReference type="ChEBI" id="CHEBI:57288"/>
        <dbReference type="ChEBI" id="CHEBI:57540"/>
        <dbReference type="ChEBI" id="CHEBI:57945"/>
        <dbReference type="EC" id="1.2.1.27"/>
    </reaction>
</comment>
<dbReference type="RefSeq" id="WP_379236842.1">
    <property type="nucleotide sequence ID" value="NZ_JBHSTE010000006.1"/>
</dbReference>
<dbReference type="GO" id="GO:0016491">
    <property type="term" value="F:oxidoreductase activity"/>
    <property type="evidence" value="ECO:0007669"/>
    <property type="project" value="UniProtKB-KW"/>
</dbReference>
<feature type="binding site" evidence="3">
    <location>
        <position position="383"/>
    </location>
    <ligand>
        <name>NAD(+)</name>
        <dbReference type="ChEBI" id="CHEBI:57540"/>
    </ligand>
</feature>
<keyword evidence="1 3" id="KW-0560">Oxidoreductase</keyword>
<dbReference type="PROSITE" id="PS00070">
    <property type="entry name" value="ALDEHYDE_DEHYDR_CYS"/>
    <property type="match status" value="1"/>
</dbReference>
<dbReference type="InterPro" id="IPR016163">
    <property type="entry name" value="Ald_DH_C"/>
</dbReference>
<comment type="subunit">
    <text evidence="3">Homotetramer.</text>
</comment>
<feature type="binding site" evidence="3">
    <location>
        <position position="179"/>
    </location>
    <ligand>
        <name>NAD(+)</name>
        <dbReference type="ChEBI" id="CHEBI:57540"/>
    </ligand>
</feature>
<dbReference type="InterPro" id="IPR015590">
    <property type="entry name" value="Aldehyde_DH_dom"/>
</dbReference>
<dbReference type="Proteomes" id="UP001596233">
    <property type="component" value="Unassembled WGS sequence"/>
</dbReference>